<evidence type="ECO:0000313" key="1">
    <source>
        <dbReference type="EMBL" id="MPN34481.1"/>
    </source>
</evidence>
<dbReference type="AlphaFoldDB" id="A0A645H627"/>
<protein>
    <submittedName>
        <fullName evidence="1">Uncharacterized protein</fullName>
    </submittedName>
</protein>
<gene>
    <name evidence="1" type="ORF">SDC9_181975</name>
</gene>
<accession>A0A645H627</accession>
<sequence>MAFCGPDLHRFAILEPDGEVFDQRALPGERLGRHQQPLRRAALRRGENLFGRDVGVENAAVQVGFGGARENPVRNQADPEVCAVGGAVFERGQPERIELFATAADGGVVRVPVCHGVTVGARGAQDGLP</sequence>
<comment type="caution">
    <text evidence="1">The sequence shown here is derived from an EMBL/GenBank/DDBJ whole genome shotgun (WGS) entry which is preliminary data.</text>
</comment>
<organism evidence="1">
    <name type="scientific">bioreactor metagenome</name>
    <dbReference type="NCBI Taxonomy" id="1076179"/>
    <lineage>
        <taxon>unclassified sequences</taxon>
        <taxon>metagenomes</taxon>
        <taxon>ecological metagenomes</taxon>
    </lineage>
</organism>
<name>A0A645H627_9ZZZZ</name>
<reference evidence="1" key="1">
    <citation type="submission" date="2019-08" db="EMBL/GenBank/DDBJ databases">
        <authorList>
            <person name="Kucharzyk K."/>
            <person name="Murdoch R.W."/>
            <person name="Higgins S."/>
            <person name="Loffler F."/>
        </authorList>
    </citation>
    <scope>NUCLEOTIDE SEQUENCE</scope>
</reference>
<proteinExistence type="predicted"/>
<dbReference type="EMBL" id="VSSQ01087548">
    <property type="protein sequence ID" value="MPN34481.1"/>
    <property type="molecule type" value="Genomic_DNA"/>
</dbReference>